<dbReference type="Proteomes" id="UP000003208">
    <property type="component" value="Unassembled WGS sequence"/>
</dbReference>
<protein>
    <submittedName>
        <fullName evidence="1">Uncharacterized protein</fullName>
    </submittedName>
</protein>
<proteinExistence type="predicted"/>
<evidence type="ECO:0000313" key="1">
    <source>
        <dbReference type="EMBL" id="EHJ02870.1"/>
    </source>
</evidence>
<accession>G6YY09</accession>
<evidence type="ECO:0000313" key="2">
    <source>
        <dbReference type="Proteomes" id="UP000003208"/>
    </source>
</evidence>
<sequence>MGLGGKFGGSFWFRIVAKASNSVAQFGNQRWHLSGYRQGAQVVGLFTAKFARDG</sequence>
<organism evidence="1 2">
    <name type="scientific">Marinobacter manganoxydans MnI7-9</name>
    <dbReference type="NCBI Taxonomy" id="1094979"/>
    <lineage>
        <taxon>Bacteria</taxon>
        <taxon>Pseudomonadati</taxon>
        <taxon>Pseudomonadota</taxon>
        <taxon>Gammaproteobacteria</taxon>
        <taxon>Pseudomonadales</taxon>
        <taxon>Marinobacteraceae</taxon>
        <taxon>Marinobacter</taxon>
    </lineage>
</organism>
<keyword evidence="2" id="KW-1185">Reference proteome</keyword>
<name>G6YY09_9GAMM</name>
<dbReference type="EMBL" id="AGTR01000084">
    <property type="protein sequence ID" value="EHJ02870.1"/>
    <property type="molecule type" value="Genomic_DNA"/>
</dbReference>
<gene>
    <name evidence="1" type="ORF">KYE_17393</name>
</gene>
<dbReference type="AlphaFoldDB" id="G6YY09"/>
<reference evidence="1 2" key="1">
    <citation type="journal article" date="2012" name="J. Bacteriol.">
        <title>Genome sequence of deep-sea manganese-oxidizing bacterium Marinobacter manganoxydans MnI7-9.</title>
        <authorList>
            <person name="Wang H."/>
            <person name="Li H."/>
            <person name="Shao Z."/>
            <person name="Liao S."/>
            <person name="Johnstone L."/>
            <person name="Rensing C."/>
            <person name="Wang G."/>
        </authorList>
    </citation>
    <scope>NUCLEOTIDE SEQUENCE [LARGE SCALE GENOMIC DNA]</scope>
    <source>
        <strain evidence="1 2">MnI7-9</strain>
    </source>
</reference>